<gene>
    <name evidence="2" type="ORF">NDU88_004762</name>
</gene>
<sequence length="135" mass="15223">MVGPRSHKKDATIRDLLMKTSGKRTEQTDDDTQPGQSSPMSDTIISTGNIEPFTRTFLKSLFGTLRADLAKLKKDLTRDIKGLTKDMNELGDCVDTLECTSDTQGEELDAHWREILELQDTNADLRYKVEDLENC</sequence>
<feature type="compositionally biased region" description="Polar residues" evidence="1">
    <location>
        <begin position="33"/>
        <end position="46"/>
    </location>
</feature>
<dbReference type="AlphaFoldDB" id="A0AAV7MUD4"/>
<reference evidence="2" key="1">
    <citation type="journal article" date="2022" name="bioRxiv">
        <title>Sequencing and chromosome-scale assembly of the giantPleurodeles waltlgenome.</title>
        <authorList>
            <person name="Brown T."/>
            <person name="Elewa A."/>
            <person name="Iarovenko S."/>
            <person name="Subramanian E."/>
            <person name="Araus A.J."/>
            <person name="Petzold A."/>
            <person name="Susuki M."/>
            <person name="Suzuki K.-i.T."/>
            <person name="Hayashi T."/>
            <person name="Toyoda A."/>
            <person name="Oliveira C."/>
            <person name="Osipova E."/>
            <person name="Leigh N.D."/>
            <person name="Simon A."/>
            <person name="Yun M.H."/>
        </authorList>
    </citation>
    <scope>NUCLEOTIDE SEQUENCE</scope>
    <source>
        <strain evidence="2">20211129_DDA</strain>
        <tissue evidence="2">Liver</tissue>
    </source>
</reference>
<evidence type="ECO:0000313" key="2">
    <source>
        <dbReference type="EMBL" id="KAJ1107371.1"/>
    </source>
</evidence>
<proteinExistence type="predicted"/>
<dbReference type="EMBL" id="JANPWB010000013">
    <property type="protein sequence ID" value="KAJ1107371.1"/>
    <property type="molecule type" value="Genomic_DNA"/>
</dbReference>
<dbReference type="Proteomes" id="UP001066276">
    <property type="component" value="Chromosome 9"/>
</dbReference>
<keyword evidence="3" id="KW-1185">Reference proteome</keyword>
<evidence type="ECO:0000313" key="3">
    <source>
        <dbReference type="Proteomes" id="UP001066276"/>
    </source>
</evidence>
<feature type="compositionally biased region" description="Basic and acidic residues" evidence="1">
    <location>
        <begin position="9"/>
        <end position="27"/>
    </location>
</feature>
<comment type="caution">
    <text evidence="2">The sequence shown here is derived from an EMBL/GenBank/DDBJ whole genome shotgun (WGS) entry which is preliminary data.</text>
</comment>
<accession>A0AAV7MUD4</accession>
<feature type="region of interest" description="Disordered" evidence="1">
    <location>
        <begin position="1"/>
        <end position="46"/>
    </location>
</feature>
<organism evidence="2 3">
    <name type="scientific">Pleurodeles waltl</name>
    <name type="common">Iberian ribbed newt</name>
    <dbReference type="NCBI Taxonomy" id="8319"/>
    <lineage>
        <taxon>Eukaryota</taxon>
        <taxon>Metazoa</taxon>
        <taxon>Chordata</taxon>
        <taxon>Craniata</taxon>
        <taxon>Vertebrata</taxon>
        <taxon>Euteleostomi</taxon>
        <taxon>Amphibia</taxon>
        <taxon>Batrachia</taxon>
        <taxon>Caudata</taxon>
        <taxon>Salamandroidea</taxon>
        <taxon>Salamandridae</taxon>
        <taxon>Pleurodelinae</taxon>
        <taxon>Pleurodeles</taxon>
    </lineage>
</organism>
<name>A0AAV7MUD4_PLEWA</name>
<evidence type="ECO:0000256" key="1">
    <source>
        <dbReference type="SAM" id="MobiDB-lite"/>
    </source>
</evidence>
<protein>
    <submittedName>
        <fullName evidence="2">Uncharacterized protein</fullName>
    </submittedName>
</protein>